<protein>
    <submittedName>
        <fullName evidence="1">Uncharacterized protein</fullName>
    </submittedName>
</protein>
<dbReference type="EMBL" id="QOVF01000006">
    <property type="protein sequence ID" value="KAA0692441.1"/>
    <property type="molecule type" value="Genomic_DNA"/>
</dbReference>
<evidence type="ECO:0000313" key="2">
    <source>
        <dbReference type="Proteomes" id="UP000463138"/>
    </source>
</evidence>
<proteinExistence type="predicted"/>
<keyword evidence="2" id="KW-1185">Reference proteome</keyword>
<accession>A0A7V7KVE0</accession>
<name>A0A7V7KVE0_9GAMM</name>
<dbReference type="OrthoDB" id="6928161at2"/>
<dbReference type="AlphaFoldDB" id="A0A7V7KVE0"/>
<evidence type="ECO:0000313" key="1">
    <source>
        <dbReference type="EMBL" id="KAA0692441.1"/>
    </source>
</evidence>
<dbReference type="RefSeq" id="WP_149333738.1">
    <property type="nucleotide sequence ID" value="NZ_JBHOFR010000007.1"/>
</dbReference>
<reference evidence="1 2" key="1">
    <citation type="submission" date="2018-07" db="EMBL/GenBank/DDBJ databases">
        <title>Pseudomonas laoshanensis sp. nov., isolated from soil.</title>
        <authorList>
            <person name="Sun J."/>
            <person name="Yu L."/>
            <person name="Wang M."/>
            <person name="Zhang C."/>
        </authorList>
    </citation>
    <scope>NUCLEOTIDE SEQUENCE [LARGE SCALE GENOMIC DNA]</scope>
    <source>
        <strain evidence="1 2">Y22</strain>
    </source>
</reference>
<comment type="caution">
    <text evidence="1">The sequence shown here is derived from an EMBL/GenBank/DDBJ whole genome shotgun (WGS) entry which is preliminary data.</text>
</comment>
<dbReference type="Proteomes" id="UP000463138">
    <property type="component" value="Unassembled WGS sequence"/>
</dbReference>
<organism evidence="1 2">
    <name type="scientific">Halopseudomonas laoshanensis</name>
    <dbReference type="NCBI Taxonomy" id="2268758"/>
    <lineage>
        <taxon>Bacteria</taxon>
        <taxon>Pseudomonadati</taxon>
        <taxon>Pseudomonadota</taxon>
        <taxon>Gammaproteobacteria</taxon>
        <taxon>Pseudomonadales</taxon>
        <taxon>Pseudomonadaceae</taxon>
        <taxon>Halopseudomonas</taxon>
    </lineage>
</organism>
<sequence length="71" mass="8160">MTVNIITHSALGRYALQLHAEGLGQQLLTDHRGRPRYWSELGQMRRDLRGWGLTEVPLKVIVPQDEVIGRR</sequence>
<gene>
    <name evidence="1" type="ORF">DT594_15920</name>
</gene>